<feature type="transmembrane region" description="Helical" evidence="6">
    <location>
        <begin position="250"/>
        <end position="268"/>
    </location>
</feature>
<comment type="catalytic activity">
    <reaction evidence="1">
        <text>ATP + protein L-histidine = ADP + protein N-phospho-L-histidine.</text>
        <dbReference type="EC" id="2.7.13.3"/>
    </reaction>
</comment>
<keyword evidence="4" id="KW-0418">Kinase</keyword>
<dbReference type="InterPro" id="IPR036890">
    <property type="entry name" value="HATPase_C_sf"/>
</dbReference>
<dbReference type="InterPro" id="IPR050482">
    <property type="entry name" value="Sensor_HK_TwoCompSys"/>
</dbReference>
<evidence type="ECO:0000256" key="2">
    <source>
        <dbReference type="ARBA" id="ARBA00012438"/>
    </source>
</evidence>
<dbReference type="PANTHER" id="PTHR24421:SF10">
    <property type="entry name" value="NITRATE_NITRITE SENSOR PROTEIN NARQ"/>
    <property type="match status" value="1"/>
</dbReference>
<evidence type="ECO:0000259" key="7">
    <source>
        <dbReference type="PROSITE" id="PS50109"/>
    </source>
</evidence>
<feature type="domain" description="Histidine kinase" evidence="7">
    <location>
        <begin position="457"/>
        <end position="639"/>
    </location>
</feature>
<dbReference type="KEGG" id="cbot:ATE48_05270"/>
<evidence type="ECO:0000256" key="6">
    <source>
        <dbReference type="SAM" id="Phobius"/>
    </source>
</evidence>
<dbReference type="OrthoDB" id="9797605at2"/>
<dbReference type="CDD" id="cd16917">
    <property type="entry name" value="HATPase_UhpB-NarQ-NarX-like"/>
    <property type="match status" value="1"/>
</dbReference>
<evidence type="ECO:0000256" key="3">
    <source>
        <dbReference type="ARBA" id="ARBA00022679"/>
    </source>
</evidence>
<dbReference type="SMART" id="SM00387">
    <property type="entry name" value="HATPase_c"/>
    <property type="match status" value="1"/>
</dbReference>
<keyword evidence="5" id="KW-0902">Two-component regulatory system</keyword>
<dbReference type="EC" id="2.7.13.3" evidence="2"/>
<dbReference type="InterPro" id="IPR005467">
    <property type="entry name" value="His_kinase_dom"/>
</dbReference>
<keyword evidence="6" id="KW-1133">Transmembrane helix</keyword>
<feature type="transmembrane region" description="Helical" evidence="6">
    <location>
        <begin position="389"/>
        <end position="408"/>
    </location>
</feature>
<feature type="transmembrane region" description="Helical" evidence="6">
    <location>
        <begin position="299"/>
        <end position="321"/>
    </location>
</feature>
<keyword evidence="6" id="KW-0812">Transmembrane</keyword>
<evidence type="ECO:0000256" key="5">
    <source>
        <dbReference type="ARBA" id="ARBA00023012"/>
    </source>
</evidence>
<dbReference type="RefSeq" id="WP_066768537.1">
    <property type="nucleotide sequence ID" value="NZ_CP013244.1"/>
</dbReference>
<organism evidence="8 9">
    <name type="scientific">Candidatus Viadribacter manganicus</name>
    <dbReference type="NCBI Taxonomy" id="1759059"/>
    <lineage>
        <taxon>Bacteria</taxon>
        <taxon>Pseudomonadati</taxon>
        <taxon>Pseudomonadota</taxon>
        <taxon>Alphaproteobacteria</taxon>
        <taxon>Hyphomonadales</taxon>
        <taxon>Hyphomonadaceae</taxon>
        <taxon>Candidatus Viadribacter</taxon>
    </lineage>
</organism>
<dbReference type="SUPFAM" id="SSF55874">
    <property type="entry name" value="ATPase domain of HSP90 chaperone/DNA topoisomerase II/histidine kinase"/>
    <property type="match status" value="1"/>
</dbReference>
<evidence type="ECO:0000256" key="4">
    <source>
        <dbReference type="ARBA" id="ARBA00022777"/>
    </source>
</evidence>
<dbReference type="Pfam" id="PF02518">
    <property type="entry name" value="HATPase_c"/>
    <property type="match status" value="1"/>
</dbReference>
<dbReference type="PROSITE" id="PS50109">
    <property type="entry name" value="HIS_KIN"/>
    <property type="match status" value="1"/>
</dbReference>
<evidence type="ECO:0000313" key="9">
    <source>
        <dbReference type="Proteomes" id="UP000092498"/>
    </source>
</evidence>
<proteinExistence type="predicted"/>
<evidence type="ECO:0000313" key="8">
    <source>
        <dbReference type="EMBL" id="ANP45364.1"/>
    </source>
</evidence>
<dbReference type="STRING" id="1759059.ATE48_05270"/>
<evidence type="ECO:0000256" key="1">
    <source>
        <dbReference type="ARBA" id="ARBA00000085"/>
    </source>
</evidence>
<feature type="transmembrane region" description="Helical" evidence="6">
    <location>
        <begin position="12"/>
        <end position="35"/>
    </location>
</feature>
<dbReference type="PANTHER" id="PTHR24421">
    <property type="entry name" value="NITRATE/NITRITE SENSOR PROTEIN NARX-RELATED"/>
    <property type="match status" value="1"/>
</dbReference>
<keyword evidence="3" id="KW-0808">Transferase</keyword>
<sequence length="639" mass="69167">MLQANPSPPTSSLTWILAGAILALQLAMSAALLYVNYRTEDIPGRRVAELVAAESSSPRYELLPDAAFAPVTIPREECCETNVVIYRTRMSASEAHLAYPAVLIVSAHDNALLYVDGVLVAGQGRVDGPAPAMGRRPQLLRIPAALAHEGAILDVAVQRGVGFGHLRPFFIGAYDRLYPSYIALRFLRSDLPFVNAIIGAFVAVFCFCAAPLFGARALLFSLGALALSWLGQHVGLLMTDPPWGLNANNGVYLVSFLATLICIAWFFVEWTSVFSLPRAPRHPLFALALDPWGPKSRRILAIASAIIIALGAAIIAWRLSFDSMIGTQIVNRNLGRIGLFIMAFCLVRIVAFYLRGGLRNPVEASAFVFVILAAVADIVMVQFFNMYGVFLGVAVTFFPLALLVSLAMRARGVFEAASATAQKLNQLVEERERVIVANMDEIRRNERAAMLLEERSRIMRDMHDGIGGQLLGLILQARSRKLSDETLVSGLEQSLDDLRMVVDSLEQGEGSLTGALGAFRGRIEPRCEAANVTLDWQIEDVGATPNIGPDKTLQIYRILLEACTNALKHSAPARIGVELKRDGDRIHIALTDDGAGFAPNAAPTGRGLANMRTRAQRIGADLAITSSEGGARISLILSA</sequence>
<dbReference type="InParanoid" id="A0A1B1AFN6"/>
<name>A0A1B1AFN6_9PROT</name>
<feature type="transmembrane region" description="Helical" evidence="6">
    <location>
        <begin position="366"/>
        <end position="384"/>
    </location>
</feature>
<dbReference type="EMBL" id="CP013244">
    <property type="protein sequence ID" value="ANP45364.1"/>
    <property type="molecule type" value="Genomic_DNA"/>
</dbReference>
<dbReference type="Proteomes" id="UP000092498">
    <property type="component" value="Chromosome"/>
</dbReference>
<feature type="transmembrane region" description="Helical" evidence="6">
    <location>
        <begin position="333"/>
        <end position="354"/>
    </location>
</feature>
<feature type="transmembrane region" description="Helical" evidence="6">
    <location>
        <begin position="219"/>
        <end position="238"/>
    </location>
</feature>
<dbReference type="GO" id="GO:0004673">
    <property type="term" value="F:protein histidine kinase activity"/>
    <property type="evidence" value="ECO:0007669"/>
    <property type="project" value="UniProtKB-EC"/>
</dbReference>
<feature type="transmembrane region" description="Helical" evidence="6">
    <location>
        <begin position="193"/>
        <end position="213"/>
    </location>
</feature>
<dbReference type="GO" id="GO:0000160">
    <property type="term" value="P:phosphorelay signal transduction system"/>
    <property type="evidence" value="ECO:0007669"/>
    <property type="project" value="UniProtKB-KW"/>
</dbReference>
<dbReference type="Gene3D" id="3.30.565.10">
    <property type="entry name" value="Histidine kinase-like ATPase, C-terminal domain"/>
    <property type="match status" value="1"/>
</dbReference>
<dbReference type="AlphaFoldDB" id="A0A1B1AFN6"/>
<keyword evidence="9" id="KW-1185">Reference proteome</keyword>
<accession>A0A1B1AFN6</accession>
<dbReference type="Gene3D" id="1.20.5.1930">
    <property type="match status" value="1"/>
</dbReference>
<reference evidence="8 9" key="1">
    <citation type="submission" date="2015-11" db="EMBL/GenBank/DDBJ databases">
        <title>Whole-Genome Sequence of Candidatus Oderbacter manganicum from the National Park Lower Oder Valley, Germany.</title>
        <authorList>
            <person name="Braun B."/>
            <person name="Liere K."/>
            <person name="Szewzyk U."/>
        </authorList>
    </citation>
    <scope>NUCLEOTIDE SEQUENCE [LARGE SCALE GENOMIC DNA]</scope>
    <source>
        <strain evidence="8 9">OTSz_A_272</strain>
    </source>
</reference>
<dbReference type="InterPro" id="IPR003594">
    <property type="entry name" value="HATPase_dom"/>
</dbReference>
<gene>
    <name evidence="8" type="ORF">ATE48_05270</name>
</gene>
<keyword evidence="6" id="KW-0472">Membrane</keyword>
<protein>
    <recommendedName>
        <fullName evidence="2">histidine kinase</fullName>
        <ecNumber evidence="2">2.7.13.3</ecNumber>
    </recommendedName>
</protein>